<name>A0A5J6D6S7_9CAUD</name>
<reference evidence="1 2" key="1">
    <citation type="submission" date="2019-07" db="EMBL/GenBank/DDBJ databases">
        <authorList>
            <person name="Mandava P."/>
            <person name="Ferry J.C."/>
            <person name="Fallon S.M."/>
            <person name="Hajdenberg M."/>
            <person name="Sharma E."/>
            <person name="Shaffer C.D."/>
            <person name="Weston-Hafer K.A."/>
            <person name="Garlena R.A."/>
            <person name="Russell D.A."/>
            <person name="Pope W.H."/>
            <person name="Jacobs-Sera D."/>
            <person name="Hatfull G.F."/>
        </authorList>
    </citation>
    <scope>NUCLEOTIDE SEQUENCE [LARGE SCALE GENOMIC DNA]</scope>
</reference>
<organism evidence="1 2">
    <name type="scientific">Streptomyces phage Zuko</name>
    <dbReference type="NCBI Taxonomy" id="2601695"/>
    <lineage>
        <taxon>Viruses</taxon>
        <taxon>Duplodnaviria</taxon>
        <taxon>Heunggongvirae</taxon>
        <taxon>Uroviricota</taxon>
        <taxon>Caudoviricetes</taxon>
        <taxon>Zukovirus</taxon>
        <taxon>Zukovirus zuko</taxon>
    </lineage>
</organism>
<dbReference type="Proteomes" id="UP000327392">
    <property type="component" value="Segment"/>
</dbReference>
<dbReference type="KEGG" id="vg:77931370"/>
<dbReference type="RefSeq" id="YP_010655507.1">
    <property type="nucleotide sequence ID" value="NC_070829.1"/>
</dbReference>
<keyword evidence="2" id="KW-1185">Reference proteome</keyword>
<sequence>MALKLPTNELVGIQWIKSIEGIPSNSVNTQLPSDNSTWEVSGFIQVSMAGGSPDMYTPQNQPLLQVDCWAAKPNSEKPPWGKANNLAEIIKAATYDKRYWGHLALPPTHEDVRVLGSVATTEPRRVLGDEARFACYTFDLQLFWVRTES</sequence>
<accession>A0A5J6D6S7</accession>
<protein>
    <submittedName>
        <fullName evidence="1">Tail terminator</fullName>
    </submittedName>
</protein>
<gene>
    <name evidence="1" type="primary">16</name>
    <name evidence="1" type="ORF">SEA_ZUKO_16</name>
</gene>
<evidence type="ECO:0000313" key="1">
    <source>
        <dbReference type="EMBL" id="QEQ93594.1"/>
    </source>
</evidence>
<dbReference type="GeneID" id="77931370"/>
<proteinExistence type="predicted"/>
<dbReference type="EMBL" id="MN204493">
    <property type="protein sequence ID" value="QEQ93594.1"/>
    <property type="molecule type" value="Genomic_DNA"/>
</dbReference>
<evidence type="ECO:0000313" key="2">
    <source>
        <dbReference type="Proteomes" id="UP000327392"/>
    </source>
</evidence>